<keyword evidence="4" id="KW-1185">Reference proteome</keyword>
<evidence type="ECO:0000256" key="1">
    <source>
        <dbReference type="SAM" id="MobiDB-lite"/>
    </source>
</evidence>
<dbReference type="PATRIC" id="fig|1184267.3.peg.1810"/>
<reference evidence="3 4" key="1">
    <citation type="journal article" date="2013" name="ISME J.">
        <title>By their genes ye shall know them: genomic signatures of predatory bacteria.</title>
        <authorList>
            <person name="Pasternak Z."/>
            <person name="Pietrokovski S."/>
            <person name="Rotem O."/>
            <person name="Gophna U."/>
            <person name="Lurie-Weinberger M.N."/>
            <person name="Jurkevitch E."/>
        </authorList>
    </citation>
    <scope>NUCLEOTIDE SEQUENCE [LARGE SCALE GENOMIC DNA]</scope>
    <source>
        <strain evidence="3 4">JSS</strain>
    </source>
</reference>
<dbReference type="HOGENOM" id="CLU_2477064_0_0_7"/>
<dbReference type="Proteomes" id="UP000012040">
    <property type="component" value="Chromosome"/>
</dbReference>
<sequence>MNGRTRVLILALVFAVYGTSCSPAKDSTEENMTPPRPVAPIDQSGDNNFKYAQTVVSENGWTVTYDSADAVEEVVLPDGWHVEVKYE</sequence>
<organism evidence="3 4">
    <name type="scientific">Pseudobdellovibrio exovorus JSS</name>
    <dbReference type="NCBI Taxonomy" id="1184267"/>
    <lineage>
        <taxon>Bacteria</taxon>
        <taxon>Pseudomonadati</taxon>
        <taxon>Bdellovibrionota</taxon>
        <taxon>Bdellovibrionia</taxon>
        <taxon>Bdellovibrionales</taxon>
        <taxon>Pseudobdellovibrionaceae</taxon>
        <taxon>Pseudobdellovibrio</taxon>
    </lineage>
</organism>
<feature type="signal peptide" evidence="2">
    <location>
        <begin position="1"/>
        <end position="24"/>
    </location>
</feature>
<dbReference type="EMBL" id="CP003537">
    <property type="protein sequence ID" value="AGH96005.1"/>
    <property type="molecule type" value="Genomic_DNA"/>
</dbReference>
<name>M4VC14_9BACT</name>
<feature type="region of interest" description="Disordered" evidence="1">
    <location>
        <begin position="24"/>
        <end position="45"/>
    </location>
</feature>
<gene>
    <name evidence="3" type="ORF">A11Q_1789</name>
</gene>
<keyword evidence="2" id="KW-0732">Signal</keyword>
<accession>M4VC14</accession>
<dbReference type="KEGG" id="bex:A11Q_1789"/>
<dbReference type="RefSeq" id="WP_015470495.1">
    <property type="nucleotide sequence ID" value="NC_020813.1"/>
</dbReference>
<dbReference type="STRING" id="1184267.A11Q_1789"/>
<evidence type="ECO:0000256" key="2">
    <source>
        <dbReference type="SAM" id="SignalP"/>
    </source>
</evidence>
<protein>
    <submittedName>
        <fullName evidence="3">Uncharacterized protein</fullName>
    </submittedName>
</protein>
<proteinExistence type="predicted"/>
<dbReference type="AlphaFoldDB" id="M4VC14"/>
<evidence type="ECO:0000313" key="3">
    <source>
        <dbReference type="EMBL" id="AGH96005.1"/>
    </source>
</evidence>
<evidence type="ECO:0000313" key="4">
    <source>
        <dbReference type="Proteomes" id="UP000012040"/>
    </source>
</evidence>
<feature type="chain" id="PRO_5004060574" evidence="2">
    <location>
        <begin position="25"/>
        <end position="87"/>
    </location>
</feature>